<reference evidence="3" key="1">
    <citation type="submission" date="2015-09" db="EMBL/GenBank/DDBJ databases">
        <authorList>
            <person name="Bertelli C."/>
        </authorList>
    </citation>
    <scope>NUCLEOTIDE SEQUENCE [LARGE SCALE GENOMIC DNA]</scope>
    <source>
        <strain evidence="3">KNic</strain>
    </source>
</reference>
<evidence type="ECO:0000313" key="3">
    <source>
        <dbReference type="Proteomes" id="UP000069902"/>
    </source>
</evidence>
<dbReference type="STRING" id="389348.PNK_2104"/>
<keyword evidence="3" id="KW-1185">Reference proteome</keyword>
<name>A0A0U5CRU4_9BACT</name>
<dbReference type="InParanoid" id="A0A0U5CRU4"/>
<sequence>MIELSFTTAFMLYLGITLAFVLGIWIYSHYRTRRQIIFSCEKALFVCEYCHFAYLEENIKELNRCPQCGLFNKQNHYRKIPNKQ</sequence>
<dbReference type="RefSeq" id="WP_032123791.1">
    <property type="nucleotide sequence ID" value="NZ_LN879502.1"/>
</dbReference>
<evidence type="ECO:0000256" key="1">
    <source>
        <dbReference type="SAM" id="Phobius"/>
    </source>
</evidence>
<accession>A0A0U5CRU4</accession>
<dbReference type="KEGG" id="pnl:PNK_2104"/>
<keyword evidence="1" id="KW-0472">Membrane</keyword>
<gene>
    <name evidence="2" type="ORF">PNK_2104</name>
</gene>
<protein>
    <submittedName>
        <fullName evidence="2">Putative membrane protein</fullName>
    </submittedName>
</protein>
<dbReference type="AlphaFoldDB" id="A0A0U5CRU4"/>
<dbReference type="PATRIC" id="fig|389348.3.peg.2363"/>
<evidence type="ECO:0000313" key="2">
    <source>
        <dbReference type="EMBL" id="CUI17708.1"/>
    </source>
</evidence>
<dbReference type="EMBL" id="LN879502">
    <property type="protein sequence ID" value="CUI17708.1"/>
    <property type="molecule type" value="Genomic_DNA"/>
</dbReference>
<feature type="transmembrane region" description="Helical" evidence="1">
    <location>
        <begin position="6"/>
        <end position="27"/>
    </location>
</feature>
<keyword evidence="1" id="KW-0812">Transmembrane</keyword>
<proteinExistence type="predicted"/>
<organism evidence="2 3">
    <name type="scientific">Candidatus Protochlamydia naegleriophila</name>
    <dbReference type="NCBI Taxonomy" id="389348"/>
    <lineage>
        <taxon>Bacteria</taxon>
        <taxon>Pseudomonadati</taxon>
        <taxon>Chlamydiota</taxon>
        <taxon>Chlamydiia</taxon>
        <taxon>Parachlamydiales</taxon>
        <taxon>Parachlamydiaceae</taxon>
        <taxon>Candidatus Protochlamydia</taxon>
    </lineage>
</organism>
<keyword evidence="1" id="KW-1133">Transmembrane helix</keyword>
<dbReference type="Proteomes" id="UP000069902">
    <property type="component" value="Chromosome cPNK"/>
</dbReference>